<dbReference type="EMBL" id="JAPDRL010000103">
    <property type="protein sequence ID" value="KAJ9657326.1"/>
    <property type="molecule type" value="Genomic_DNA"/>
</dbReference>
<sequence>MDSLFAHLTAIVLSLFLAVFASVEKRLIIDTDIFSDVDDAGALLLASTLPRTCLIAVHVNVASSYSALAVSAILGHYGHGSVPIGLRRPINNNHFFDSQGFELGEYASKVAYHWQGGSLRWNAVEEASEPVELYRKVLAAEDDGAVTIVSIGFLENLSALLNSTADNLSPLPGPELIKAKVAKLVVMGGEYPSGYEFNFWGDNPLHTAHVVNNWPGKITFSGLKMGKNVVSGAKLTVEGPANDPVRKAYEWYRFGEVFQYVNSYGYNHVFPNGSNTWVFDEGHTDQHWLELRVDDATAGRILDELYLKGAWSAVSGGMTGMEKAEPGELEAVLRR</sequence>
<dbReference type="PANTHER" id="PTHR43264">
    <property type="match status" value="1"/>
</dbReference>
<dbReference type="PANTHER" id="PTHR43264:SF1">
    <property type="entry name" value="INOSINE_URIDINE-PREFERRING NUCLEOSIDE HYDROLASE DOMAIN-CONTAINING PROTEIN"/>
    <property type="match status" value="1"/>
</dbReference>
<dbReference type="Gene3D" id="3.90.245.10">
    <property type="entry name" value="Ribonucleoside hydrolase-like"/>
    <property type="match status" value="1"/>
</dbReference>
<feature type="chain" id="PRO_5046301014" description="Inosine/uridine-preferring nucleoside hydrolase domain-containing protein" evidence="2">
    <location>
        <begin position="22"/>
        <end position="335"/>
    </location>
</feature>
<reference evidence="4" key="1">
    <citation type="submission" date="2022-10" db="EMBL/GenBank/DDBJ databases">
        <title>Culturing micro-colonial fungi from biological soil crusts in the Mojave desert and describing Neophaeococcomyces mojavensis, and introducing the new genera and species Taxawa tesnikishii.</title>
        <authorList>
            <person name="Kurbessoian T."/>
            <person name="Stajich J.E."/>
        </authorList>
    </citation>
    <scope>NUCLEOTIDE SEQUENCE</scope>
    <source>
        <strain evidence="4">TK_1</strain>
    </source>
</reference>
<dbReference type="InterPro" id="IPR001910">
    <property type="entry name" value="Inosine/uridine_hydrolase_dom"/>
</dbReference>
<protein>
    <recommendedName>
        <fullName evidence="3">Inosine/uridine-preferring nucleoside hydrolase domain-containing protein</fullName>
    </recommendedName>
</protein>
<dbReference type="SUPFAM" id="SSF53590">
    <property type="entry name" value="Nucleoside hydrolase"/>
    <property type="match status" value="1"/>
</dbReference>
<gene>
    <name evidence="4" type="ORF">H2201_008230</name>
</gene>
<proteinExistence type="inferred from homology"/>
<name>A0ABQ9NGQ1_9PEZI</name>
<comment type="similarity">
    <text evidence="1">Belongs to the IUNH family.</text>
</comment>
<feature type="signal peptide" evidence="2">
    <location>
        <begin position="1"/>
        <end position="21"/>
    </location>
</feature>
<evidence type="ECO:0000256" key="2">
    <source>
        <dbReference type="SAM" id="SignalP"/>
    </source>
</evidence>
<evidence type="ECO:0000313" key="5">
    <source>
        <dbReference type="Proteomes" id="UP001172684"/>
    </source>
</evidence>
<evidence type="ECO:0000313" key="4">
    <source>
        <dbReference type="EMBL" id="KAJ9657326.1"/>
    </source>
</evidence>
<evidence type="ECO:0000256" key="1">
    <source>
        <dbReference type="ARBA" id="ARBA00009176"/>
    </source>
</evidence>
<dbReference type="InterPro" id="IPR036452">
    <property type="entry name" value="Ribo_hydro-like"/>
</dbReference>
<feature type="domain" description="Inosine/uridine-preferring nucleoside hydrolase" evidence="3">
    <location>
        <begin position="27"/>
        <end position="228"/>
    </location>
</feature>
<accession>A0ABQ9NGQ1</accession>
<keyword evidence="2" id="KW-0732">Signal</keyword>
<organism evidence="4 5">
    <name type="scientific">Coniosporium apollinis</name>
    <dbReference type="NCBI Taxonomy" id="61459"/>
    <lineage>
        <taxon>Eukaryota</taxon>
        <taxon>Fungi</taxon>
        <taxon>Dikarya</taxon>
        <taxon>Ascomycota</taxon>
        <taxon>Pezizomycotina</taxon>
        <taxon>Dothideomycetes</taxon>
        <taxon>Dothideomycetes incertae sedis</taxon>
        <taxon>Coniosporium</taxon>
    </lineage>
</organism>
<dbReference type="Pfam" id="PF01156">
    <property type="entry name" value="IU_nuc_hydro"/>
    <property type="match status" value="1"/>
</dbReference>
<dbReference type="Proteomes" id="UP001172684">
    <property type="component" value="Unassembled WGS sequence"/>
</dbReference>
<comment type="caution">
    <text evidence="4">The sequence shown here is derived from an EMBL/GenBank/DDBJ whole genome shotgun (WGS) entry which is preliminary data.</text>
</comment>
<evidence type="ECO:0000259" key="3">
    <source>
        <dbReference type="Pfam" id="PF01156"/>
    </source>
</evidence>
<keyword evidence="5" id="KW-1185">Reference proteome</keyword>